<keyword evidence="2" id="KW-1185">Reference proteome</keyword>
<gene>
    <name evidence="1" type="ORF">sS8_2738</name>
</gene>
<proteinExistence type="predicted"/>
<dbReference type="KEGG" id="mmai:sS8_2738"/>
<evidence type="ECO:0000313" key="2">
    <source>
        <dbReference type="Proteomes" id="UP000266313"/>
    </source>
</evidence>
<protein>
    <submittedName>
        <fullName evidence="1">Uncharacterized protein</fullName>
    </submittedName>
</protein>
<dbReference type="Proteomes" id="UP000266313">
    <property type="component" value="Chromosome"/>
</dbReference>
<name>A0A250KSM1_9GAMM</name>
<sequence>MKKPKAAAAEARARRLYNSERRAYGYRGIESVAAFFENFKAGLRG</sequence>
<accession>A0A250KSM1</accession>
<dbReference type="EMBL" id="AP017928">
    <property type="protein sequence ID" value="BBA34683.1"/>
    <property type="molecule type" value="Genomic_DNA"/>
</dbReference>
<organism evidence="1 2">
    <name type="scientific">Methylocaldum marinum</name>
    <dbReference type="NCBI Taxonomy" id="1432792"/>
    <lineage>
        <taxon>Bacteria</taxon>
        <taxon>Pseudomonadati</taxon>
        <taxon>Pseudomonadota</taxon>
        <taxon>Gammaproteobacteria</taxon>
        <taxon>Methylococcales</taxon>
        <taxon>Methylococcaceae</taxon>
        <taxon>Methylocaldum</taxon>
    </lineage>
</organism>
<reference evidence="1 2" key="1">
    <citation type="submission" date="2016-12" db="EMBL/GenBank/DDBJ databases">
        <title>Genome sequencing of Methylocaldum marinum.</title>
        <authorList>
            <person name="Takeuchi M."/>
            <person name="Kamagata Y."/>
            <person name="Hiraoka S."/>
            <person name="Oshima K."/>
            <person name="Hattori M."/>
            <person name="Iwasaki W."/>
        </authorList>
    </citation>
    <scope>NUCLEOTIDE SEQUENCE [LARGE SCALE GENOMIC DNA]</scope>
    <source>
        <strain evidence="1 2">S8</strain>
    </source>
</reference>
<evidence type="ECO:0000313" key="1">
    <source>
        <dbReference type="EMBL" id="BBA34683.1"/>
    </source>
</evidence>
<dbReference type="AlphaFoldDB" id="A0A250KSM1"/>